<protein>
    <submittedName>
        <fullName evidence="2">Iron-sulfur cluster biosynthesis protein</fullName>
    </submittedName>
</protein>
<dbReference type="EMBL" id="LQCI01000034">
    <property type="protein sequence ID" value="KZB81353.1"/>
    <property type="molecule type" value="Genomic_DNA"/>
</dbReference>
<dbReference type="Gene3D" id="2.60.300.12">
    <property type="entry name" value="HesB-like domain"/>
    <property type="match status" value="1"/>
</dbReference>
<evidence type="ECO:0000256" key="1">
    <source>
        <dbReference type="SAM" id="MobiDB-lite"/>
    </source>
</evidence>
<reference evidence="2 4" key="1">
    <citation type="submission" date="2015-12" db="EMBL/GenBank/DDBJ databases">
        <title>Amycolatopsis regifaucium genome sequencing and assembly.</title>
        <authorList>
            <person name="Mayilraj S."/>
        </authorList>
    </citation>
    <scope>NUCLEOTIDE SEQUENCE [LARGE SCALE GENOMIC DNA]</scope>
    <source>
        <strain evidence="2 4">GY080</strain>
    </source>
</reference>
<dbReference type="Proteomes" id="UP000186883">
    <property type="component" value="Unassembled WGS sequence"/>
</dbReference>
<dbReference type="Proteomes" id="UP000076321">
    <property type="component" value="Unassembled WGS sequence"/>
</dbReference>
<evidence type="ECO:0000313" key="4">
    <source>
        <dbReference type="Proteomes" id="UP000076321"/>
    </source>
</evidence>
<proteinExistence type="predicted"/>
<dbReference type="EMBL" id="LOBU02000021">
    <property type="protein sequence ID" value="OKA04618.1"/>
    <property type="molecule type" value="Genomic_DNA"/>
</dbReference>
<organism evidence="2 4">
    <name type="scientific">Amycolatopsis regifaucium</name>
    <dbReference type="NCBI Taxonomy" id="546365"/>
    <lineage>
        <taxon>Bacteria</taxon>
        <taxon>Bacillati</taxon>
        <taxon>Actinomycetota</taxon>
        <taxon>Actinomycetes</taxon>
        <taxon>Pseudonocardiales</taxon>
        <taxon>Pseudonocardiaceae</taxon>
        <taxon>Amycolatopsis</taxon>
    </lineage>
</organism>
<comment type="caution">
    <text evidence="2">The sequence shown here is derived from an EMBL/GenBank/DDBJ whole genome shotgun (WGS) entry which is preliminary data.</text>
</comment>
<feature type="region of interest" description="Disordered" evidence="1">
    <location>
        <begin position="32"/>
        <end position="62"/>
    </location>
</feature>
<dbReference type="AlphaFoldDB" id="A0A154MAI1"/>
<dbReference type="SUPFAM" id="SSF89360">
    <property type="entry name" value="HesB-like domain"/>
    <property type="match status" value="1"/>
</dbReference>
<dbReference type="OrthoDB" id="4554527at2"/>
<keyword evidence="5" id="KW-1185">Reference proteome</keyword>
<evidence type="ECO:0000313" key="3">
    <source>
        <dbReference type="EMBL" id="OKA04618.1"/>
    </source>
</evidence>
<evidence type="ECO:0000313" key="2">
    <source>
        <dbReference type="EMBL" id="KZB81353.1"/>
    </source>
</evidence>
<sequence length="101" mass="10385">MLTVTEAAAEAITALTGQEGIDDGSGLRFAMHSQRGDSPQLAVSVAPQPESGDKVLGADGGPKVFLEPEAAELLDDKVLDVQQDETGEVAFAVLPQPQPGS</sequence>
<reference evidence="3 5" key="2">
    <citation type="submission" date="2016-11" db="EMBL/GenBank/DDBJ databases">
        <title>Genome sequencing of Amycolatopsis regifaucium.</title>
        <authorList>
            <person name="Mayilraj S."/>
            <person name="Kaur N."/>
        </authorList>
    </citation>
    <scope>NUCLEOTIDE SEQUENCE [LARGE SCALE GENOMIC DNA]</scope>
    <source>
        <strain evidence="3 5">GY080</strain>
    </source>
</reference>
<gene>
    <name evidence="3" type="ORF">ATP06_0229875</name>
    <name evidence="2" type="ORF">AVL48_04865</name>
</gene>
<accession>A0A154MAI1</accession>
<dbReference type="RefSeq" id="WP_061989060.1">
    <property type="nucleotide sequence ID" value="NZ_FOPQ01000003.1"/>
</dbReference>
<evidence type="ECO:0000313" key="5">
    <source>
        <dbReference type="Proteomes" id="UP000186883"/>
    </source>
</evidence>
<dbReference type="InterPro" id="IPR035903">
    <property type="entry name" value="HesB-like_dom_sf"/>
</dbReference>
<name>A0A154MAI1_9PSEU</name>